<dbReference type="GO" id="GO:0000964">
    <property type="term" value="P:mitochondrial RNA 5'-end processing"/>
    <property type="evidence" value="ECO:0007669"/>
    <property type="project" value="TreeGrafter"/>
</dbReference>
<feature type="compositionally biased region" description="Basic residues" evidence="1">
    <location>
        <begin position="254"/>
        <end position="267"/>
    </location>
</feature>
<feature type="compositionally biased region" description="Basic and acidic residues" evidence="1">
    <location>
        <begin position="913"/>
        <end position="923"/>
    </location>
</feature>
<accession>A0A316UHM7</accession>
<feature type="region of interest" description="Disordered" evidence="1">
    <location>
        <begin position="820"/>
        <end position="846"/>
    </location>
</feature>
<organism evidence="2 3">
    <name type="scientific">Jaminaea rosea</name>
    <dbReference type="NCBI Taxonomy" id="1569628"/>
    <lineage>
        <taxon>Eukaryota</taxon>
        <taxon>Fungi</taxon>
        <taxon>Dikarya</taxon>
        <taxon>Basidiomycota</taxon>
        <taxon>Ustilaginomycotina</taxon>
        <taxon>Exobasidiomycetes</taxon>
        <taxon>Microstromatales</taxon>
        <taxon>Microstromatales incertae sedis</taxon>
        <taxon>Jaminaea</taxon>
    </lineage>
</organism>
<name>A0A316UHM7_9BASI</name>
<sequence>MLRASRASAHVVVASTSAAPLASTARVVVRKSAAAPPSSSRTFSCSAHVHQATEQGQSSGSSGKGKGKASDGNSASSSSSSQSSPRWFDSIKKKASSVLRFNKQQQEQQAAATSSQSQRSAASNNPSAQNAPSSSSSSDAQSARDDPQFVAALNATAQALRARKSRKLSKRQRQAKKAAEAAARADGTQQQSSKPSTSAPDPVVAAAEINQGGPATMKEAAEASSGDSGPSQKQSAPAAATSTTKQQARGKGATLRRQRQRRRRVAARKAAATPPAKAKKQEEKAATPQQQNDVKDKGKQQQQASGAKSPRLPHQWQQDAIPQVTQSERLAAQEQARREADEASMAEAAAAGGHQPSSGPSASDAPLEDTRAPRRRRPPPHLNAGKSGPAMRLVDGPEMEALRNISSSLYTPDEEWEAIPFEQREKNGGADLLRRGGILRAADVPVEGIDGLREMKVATLAHGLDRVLFNPGVHQLRDPRSGIYNYPPHLRQIPDVDLFDYGALPAYVTSSADMELIEIAQKQGAKWCGSTSSLTSIFSHAYFLLSGWKAPESKDFTSEFRGDAVPKGFSFAAKLPATINFTPRITPGNPRPVYAIDSNSSDSGEDANSNYVLLQLGKAMEKMLTVDRGEFDSFLRVNRPDDASAGEDGAESTSAQAAPEPEAYYYSRAGSSFVMRSQLDCHDSRLPRKTFDLKSRACVSIRYDRANWVEASGYQIKHLHGLWESFERERYDMTRSAFLKYYFQGRIGNMDGIFVAYHNAAKFFGFEYFPLEEMAKQLFGSAEMAEQSFKLCISLTERVLGRAAELYPGKPLRLTFETVEPYRNSSSPSSQSPPSDGPAAAPAPPDTMRVWIRPRDEEGKPVQGEITQLDVTVDRYIFGRLVQGPVDFNAIDGEISVSQAKEKAEEQLETETAFERDAHKNRDSSAAAASGNDGFKRPVDWHVEYSLVARTDLSEGEARANLDSALDRAKQLASLVTPNVDAINERERNLEAELARNPAALLKYKRDKQSGVAAGMPKARGQVELFGLGEEEIEVDEQAHTDVRPAAEEPKPFGPPLEEATAAMPSTSGKEQIEEMARVVNAERKKSSLGEGEDGDGLWRPPTMLISAMRVKSRQGAKEAKELEARDELVEFRSTSEGPRR</sequence>
<gene>
    <name evidence="2" type="ORF">BDZ90DRAFT_234720</name>
</gene>
<reference evidence="2 3" key="1">
    <citation type="journal article" date="2018" name="Mol. Biol. Evol.">
        <title>Broad Genomic Sampling Reveals a Smut Pathogenic Ancestry of the Fungal Clade Ustilaginomycotina.</title>
        <authorList>
            <person name="Kijpornyongpan T."/>
            <person name="Mondo S.J."/>
            <person name="Barry K."/>
            <person name="Sandor L."/>
            <person name="Lee J."/>
            <person name="Lipzen A."/>
            <person name="Pangilinan J."/>
            <person name="LaButti K."/>
            <person name="Hainaut M."/>
            <person name="Henrissat B."/>
            <person name="Grigoriev I.V."/>
            <person name="Spatafora J.W."/>
            <person name="Aime M.C."/>
        </authorList>
    </citation>
    <scope>NUCLEOTIDE SEQUENCE [LARGE SCALE GENOMIC DNA]</scope>
    <source>
        <strain evidence="2 3">MCA 5214</strain>
    </source>
</reference>
<dbReference type="GeneID" id="37028946"/>
<dbReference type="GO" id="GO:0005740">
    <property type="term" value="C:mitochondrial envelope"/>
    <property type="evidence" value="ECO:0007669"/>
    <property type="project" value="TreeGrafter"/>
</dbReference>
<dbReference type="EMBL" id="KZ819679">
    <property type="protein sequence ID" value="PWN24772.1"/>
    <property type="molecule type" value="Genomic_DNA"/>
</dbReference>
<keyword evidence="3" id="KW-1185">Reference proteome</keyword>
<feature type="region of interest" description="Disordered" evidence="1">
    <location>
        <begin position="1046"/>
        <end position="1071"/>
    </location>
</feature>
<evidence type="ECO:0000313" key="3">
    <source>
        <dbReference type="Proteomes" id="UP000245884"/>
    </source>
</evidence>
<dbReference type="PANTHER" id="PTHR31014:SF0">
    <property type="entry name" value="MITOCHONDRIAL TRANSLATION SYSTEM COMPONENT PET127-RELATED"/>
    <property type="match status" value="1"/>
</dbReference>
<feature type="compositionally biased region" description="Low complexity" evidence="1">
    <location>
        <begin position="300"/>
        <end position="309"/>
    </location>
</feature>
<dbReference type="RefSeq" id="XP_025359384.1">
    <property type="nucleotide sequence ID" value="XM_025507123.1"/>
</dbReference>
<protein>
    <submittedName>
        <fullName evidence="2">Pet127-domain-containing protein</fullName>
    </submittedName>
</protein>
<feature type="compositionally biased region" description="Low complexity" evidence="1">
    <location>
        <begin position="104"/>
        <end position="141"/>
    </location>
</feature>
<dbReference type="InterPro" id="IPR013943">
    <property type="entry name" value="Pet127"/>
</dbReference>
<evidence type="ECO:0000313" key="2">
    <source>
        <dbReference type="EMBL" id="PWN24772.1"/>
    </source>
</evidence>
<proteinExistence type="predicted"/>
<dbReference type="PANTHER" id="PTHR31014">
    <property type="entry name" value="MITOCHONDRIAL TRANSLATION SYSTEM COMPONENT PET127-RELATED"/>
    <property type="match status" value="1"/>
</dbReference>
<feature type="compositionally biased region" description="Basic and acidic residues" evidence="1">
    <location>
        <begin position="1116"/>
        <end position="1131"/>
    </location>
</feature>
<dbReference type="OrthoDB" id="10249045at2759"/>
<feature type="region of interest" description="Disordered" evidence="1">
    <location>
        <begin position="1111"/>
        <end position="1141"/>
    </location>
</feature>
<dbReference type="Proteomes" id="UP000245884">
    <property type="component" value="Unassembled WGS sequence"/>
</dbReference>
<feature type="region of interest" description="Disordered" evidence="1">
    <location>
        <begin position="34"/>
        <end position="393"/>
    </location>
</feature>
<feature type="compositionally biased region" description="Polar residues" evidence="1">
    <location>
        <begin position="187"/>
        <end position="199"/>
    </location>
</feature>
<feature type="compositionally biased region" description="Basic residues" evidence="1">
    <location>
        <begin position="161"/>
        <end position="176"/>
    </location>
</feature>
<feature type="compositionally biased region" description="Low complexity" evidence="1">
    <location>
        <begin position="151"/>
        <end position="160"/>
    </location>
</feature>
<dbReference type="STRING" id="1569628.A0A316UHM7"/>
<dbReference type="Pfam" id="PF08634">
    <property type="entry name" value="Pet127"/>
    <property type="match status" value="1"/>
</dbReference>
<dbReference type="AlphaFoldDB" id="A0A316UHM7"/>
<feature type="region of interest" description="Disordered" evidence="1">
    <location>
        <begin position="904"/>
        <end position="933"/>
    </location>
</feature>
<feature type="compositionally biased region" description="Polar residues" evidence="1">
    <location>
        <begin position="225"/>
        <end position="247"/>
    </location>
</feature>
<feature type="compositionally biased region" description="Polar residues" evidence="1">
    <location>
        <begin position="315"/>
        <end position="325"/>
    </location>
</feature>
<feature type="compositionally biased region" description="Low complexity" evidence="1">
    <location>
        <begin position="70"/>
        <end position="84"/>
    </location>
</feature>
<feature type="compositionally biased region" description="Low complexity" evidence="1">
    <location>
        <begin position="825"/>
        <end position="840"/>
    </location>
</feature>
<evidence type="ECO:0000256" key="1">
    <source>
        <dbReference type="SAM" id="MobiDB-lite"/>
    </source>
</evidence>